<feature type="signal peptide" evidence="1">
    <location>
        <begin position="1"/>
        <end position="20"/>
    </location>
</feature>
<evidence type="ECO:0000256" key="1">
    <source>
        <dbReference type="SAM" id="SignalP"/>
    </source>
</evidence>
<protein>
    <submittedName>
        <fullName evidence="2">Uncharacterized protein</fullName>
    </submittedName>
</protein>
<dbReference type="Proteomes" id="UP000198703">
    <property type="component" value="Unassembled WGS sequence"/>
</dbReference>
<sequence>MAFSLRHLLAAAAISLAAPAAVDAGDARTVRVHLPKGATGTTDRIKGHE</sequence>
<keyword evidence="3" id="KW-1185">Reference proteome</keyword>
<feature type="chain" id="PRO_5011462199" evidence="1">
    <location>
        <begin position="21"/>
        <end position="49"/>
    </location>
</feature>
<dbReference type="RefSeq" id="WP_175479022.1">
    <property type="nucleotide sequence ID" value="NZ_FNQM01000026.1"/>
</dbReference>
<proteinExistence type="predicted"/>
<dbReference type="EMBL" id="FNQM01000026">
    <property type="protein sequence ID" value="SEA99302.1"/>
    <property type="molecule type" value="Genomic_DNA"/>
</dbReference>
<keyword evidence="1" id="KW-0732">Signal</keyword>
<evidence type="ECO:0000313" key="2">
    <source>
        <dbReference type="EMBL" id="SEA99302.1"/>
    </source>
</evidence>
<gene>
    <name evidence="2" type="ORF">SAMN05444370_12628</name>
</gene>
<reference evidence="2 3" key="1">
    <citation type="submission" date="2016-10" db="EMBL/GenBank/DDBJ databases">
        <authorList>
            <person name="de Groot N.N."/>
        </authorList>
    </citation>
    <scope>NUCLEOTIDE SEQUENCE [LARGE SCALE GENOMIC DNA]</scope>
    <source>
        <strain evidence="2 3">DSM 15345</strain>
    </source>
</reference>
<name>A0A1H4FS17_9RHOB</name>
<evidence type="ECO:0000313" key="3">
    <source>
        <dbReference type="Proteomes" id="UP000198703"/>
    </source>
</evidence>
<organism evidence="2 3">
    <name type="scientific">Rubrimonas cliftonensis</name>
    <dbReference type="NCBI Taxonomy" id="89524"/>
    <lineage>
        <taxon>Bacteria</taxon>
        <taxon>Pseudomonadati</taxon>
        <taxon>Pseudomonadota</taxon>
        <taxon>Alphaproteobacteria</taxon>
        <taxon>Rhodobacterales</taxon>
        <taxon>Paracoccaceae</taxon>
        <taxon>Rubrimonas</taxon>
    </lineage>
</organism>
<dbReference type="AlphaFoldDB" id="A0A1H4FS17"/>
<accession>A0A1H4FS17</accession>
<dbReference type="STRING" id="89524.SAMN05444370_12628"/>